<evidence type="ECO:0000259" key="1">
    <source>
        <dbReference type="SMART" id="SM00587"/>
    </source>
</evidence>
<dbReference type="EnsemblMetazoa" id="AALFPA23_000461.R38052">
    <property type="protein sequence ID" value="AALFPA23_000461.P38052"/>
    <property type="gene ID" value="AALFPA23_000461"/>
</dbReference>
<dbReference type="PANTHER" id="PTHR11012:SF54">
    <property type="entry name" value="CHK KINASE-LIKE DOMAIN-CONTAINING PROTEIN"/>
    <property type="match status" value="1"/>
</dbReference>
<dbReference type="Proteomes" id="UP000069940">
    <property type="component" value="Unassembled WGS sequence"/>
</dbReference>
<protein>
    <recommendedName>
        <fullName evidence="1">CHK kinase-like domain-containing protein</fullName>
    </recommendedName>
</protein>
<proteinExistence type="predicted"/>
<dbReference type="GeneID" id="109428074"/>
<dbReference type="InterPro" id="IPR011009">
    <property type="entry name" value="Kinase-like_dom_sf"/>
</dbReference>
<organism evidence="2 3">
    <name type="scientific">Aedes albopictus</name>
    <name type="common">Asian tiger mosquito</name>
    <name type="synonym">Stegomyia albopicta</name>
    <dbReference type="NCBI Taxonomy" id="7160"/>
    <lineage>
        <taxon>Eukaryota</taxon>
        <taxon>Metazoa</taxon>
        <taxon>Ecdysozoa</taxon>
        <taxon>Arthropoda</taxon>
        <taxon>Hexapoda</taxon>
        <taxon>Insecta</taxon>
        <taxon>Pterygota</taxon>
        <taxon>Neoptera</taxon>
        <taxon>Endopterygota</taxon>
        <taxon>Diptera</taxon>
        <taxon>Nematocera</taxon>
        <taxon>Culicoidea</taxon>
        <taxon>Culicidae</taxon>
        <taxon>Culicinae</taxon>
        <taxon>Aedini</taxon>
        <taxon>Aedes</taxon>
        <taxon>Stegomyia</taxon>
    </lineage>
</organism>
<reference evidence="3" key="1">
    <citation type="journal article" date="2015" name="Proc. Natl. Acad. Sci. U.S.A.">
        <title>Genome sequence of the Asian Tiger mosquito, Aedes albopictus, reveals insights into its biology, genetics, and evolution.</title>
        <authorList>
            <person name="Chen X.G."/>
            <person name="Jiang X."/>
            <person name="Gu J."/>
            <person name="Xu M."/>
            <person name="Wu Y."/>
            <person name="Deng Y."/>
            <person name="Zhang C."/>
            <person name="Bonizzoni M."/>
            <person name="Dermauw W."/>
            <person name="Vontas J."/>
            <person name="Armbruster P."/>
            <person name="Huang X."/>
            <person name="Yang Y."/>
            <person name="Zhang H."/>
            <person name="He W."/>
            <person name="Peng H."/>
            <person name="Liu Y."/>
            <person name="Wu K."/>
            <person name="Chen J."/>
            <person name="Lirakis M."/>
            <person name="Topalis P."/>
            <person name="Van Leeuwen T."/>
            <person name="Hall A.B."/>
            <person name="Jiang X."/>
            <person name="Thorpe C."/>
            <person name="Mueller R.L."/>
            <person name="Sun C."/>
            <person name="Waterhouse R.M."/>
            <person name="Yan G."/>
            <person name="Tu Z.J."/>
            <person name="Fang X."/>
            <person name="James A.A."/>
        </authorList>
    </citation>
    <scope>NUCLEOTIDE SEQUENCE [LARGE SCALE GENOMIC DNA]</scope>
    <source>
        <strain evidence="3">Foshan</strain>
    </source>
</reference>
<accession>A0ABM1XKD2</accession>
<sequence>MSNPLLVVPAYVRSKLEEIAWEHSFVGGTYEICLEPGSKVGDGFIGQMVRATIRGDRLVDGDRLLRDQVMRLICKVPLEDPIQREKFNSMLLFEREVLVYNEVLPEFERLQLAKGLWRGDDVGFWNFPRCYWASFDAEQGESMLIMEDLVERGLELKDKYVLVDYDHVKVLMVALGKMNACSFALREQKPEVFEKIKRLDDLLSVIMMTEQTKPLSRRNCDLAASIFNEEDMKEKRWKNNFSSLKDCIWEKTQKLMASQKVEPYGAFNHGDCWTNNVMFGYDKATNSVQEIVLLDWQMARYGSPIMDLLSFLYLCGEIDLRREHFNDLLQTFYNAFATTFRALGGQPEKSFPFEAIHAQMKLFGAQVVTMSTFAFPILSKLPDEFFRKNADRTKEEFQPQFCRYQQLMKDICRDSEHFEDLE</sequence>
<dbReference type="SUPFAM" id="SSF56112">
    <property type="entry name" value="Protein kinase-like (PK-like)"/>
    <property type="match status" value="1"/>
</dbReference>
<feature type="domain" description="CHK kinase-like" evidence="1">
    <location>
        <begin position="144"/>
        <end position="342"/>
    </location>
</feature>
<reference evidence="2" key="2">
    <citation type="submission" date="2025-05" db="UniProtKB">
        <authorList>
            <consortium name="EnsemblMetazoa"/>
        </authorList>
    </citation>
    <scope>IDENTIFICATION</scope>
    <source>
        <strain evidence="2">Foshan</strain>
    </source>
</reference>
<dbReference type="InterPro" id="IPR004119">
    <property type="entry name" value="EcKL"/>
</dbReference>
<dbReference type="Gene3D" id="3.90.1200.10">
    <property type="match status" value="1"/>
</dbReference>
<dbReference type="RefSeq" id="XP_062712320.1">
    <property type="nucleotide sequence ID" value="XM_062856336.1"/>
</dbReference>
<dbReference type="InterPro" id="IPR015897">
    <property type="entry name" value="CHK_kinase-like"/>
</dbReference>
<evidence type="ECO:0000313" key="3">
    <source>
        <dbReference type="Proteomes" id="UP000069940"/>
    </source>
</evidence>
<evidence type="ECO:0000313" key="2">
    <source>
        <dbReference type="EnsemblMetazoa" id="AALFPA23_000461.P38052"/>
    </source>
</evidence>
<dbReference type="SMART" id="SM00587">
    <property type="entry name" value="CHK"/>
    <property type="match status" value="1"/>
</dbReference>
<dbReference type="Pfam" id="PF02958">
    <property type="entry name" value="EcKL"/>
    <property type="match status" value="1"/>
</dbReference>
<dbReference type="PANTHER" id="PTHR11012">
    <property type="entry name" value="PROTEIN KINASE-LIKE DOMAIN-CONTAINING"/>
    <property type="match status" value="1"/>
</dbReference>
<name>A0ABM1XKD2_AEDAL</name>
<keyword evidence="3" id="KW-1185">Reference proteome</keyword>